<evidence type="ECO:0000313" key="8">
    <source>
        <dbReference type="EMBL" id="KAG7520354.1"/>
    </source>
</evidence>
<accession>A0AAV6SU75</accession>
<keyword evidence="2" id="KW-0963">Cytoplasm</keyword>
<dbReference type="PANTHER" id="PTHR35249">
    <property type="entry name" value="DYNEIN REGULATORY COMPLEX SUBUNIT 7"/>
    <property type="match status" value="1"/>
</dbReference>
<reference evidence="8 9" key="1">
    <citation type="journal article" date="2021" name="Sci. Rep.">
        <title>Chromosome anchoring in Senegalese sole (Solea senegalensis) reveals sex-associated markers and genome rearrangements in flatfish.</title>
        <authorList>
            <person name="Guerrero-Cozar I."/>
            <person name="Gomez-Garrido J."/>
            <person name="Berbel C."/>
            <person name="Martinez-Blanch J.F."/>
            <person name="Alioto T."/>
            <person name="Claros M.G."/>
            <person name="Gagnaire P.A."/>
            <person name="Manchado M."/>
        </authorList>
    </citation>
    <scope>NUCLEOTIDE SEQUENCE [LARGE SCALE GENOMIC DNA]</scope>
    <source>
        <strain evidence="8">Sse05_10M</strain>
    </source>
</reference>
<keyword evidence="3" id="KW-0206">Cytoskeleton</keyword>
<dbReference type="GO" id="GO:0030317">
    <property type="term" value="P:flagellated sperm motility"/>
    <property type="evidence" value="ECO:0007669"/>
    <property type="project" value="TreeGrafter"/>
</dbReference>
<comment type="caution">
    <text evidence="8">The sequence shown here is derived from an EMBL/GenBank/DDBJ whole genome shotgun (WGS) entry which is preliminary data.</text>
</comment>
<dbReference type="EMBL" id="JAGKHQ010000003">
    <property type="protein sequence ID" value="KAG7520352.1"/>
    <property type="molecule type" value="Genomic_DNA"/>
</dbReference>
<feature type="domain" description="Dynein regulatory complex subunit 7 MORN" evidence="6">
    <location>
        <begin position="369"/>
        <end position="640"/>
    </location>
</feature>
<keyword evidence="4" id="KW-0175">Coiled coil</keyword>
<evidence type="ECO:0000256" key="1">
    <source>
        <dbReference type="ARBA" id="ARBA00004245"/>
    </source>
</evidence>
<name>A0AAV6SU75_SOLSE</name>
<sequence length="800" mass="94255">MADASYPRSYTTNTSQENELLAIADNFHRQFSHLHPERKRLLLCPVNECGVKKFVSTTIRPAPTDHPELYSWQGCASFVSDFLTLEPLELPYDPPARLFSSTLVMQNQRATSFEYAVLLCGLLLGADYDAYCVSGYAHREMCLLDQRLQDCPLLGTQAEKVASEHQSPQDKYTVRPPRQLKSHFEEQLQEKKKEQEAEAASLHEQEVEEPGEQRPFDPLWVHCWVLVLSGCRGVQENFFIDPLSGLSYSTDTASFLGIESLWNTFNCYVNKQDCGRGCGDVLYDLEDVNLWEPVIYGATSKKELMLEIEKDEQRLFSQYIEEDEDVQLAEYKEEEKEEEDEEEPQPFAMPTPWVTYINITNQDLETRFPRGQKVNRYRKAKLEQFVPYLRMDGLVSRLSLYKDRDCTEVAMVKEEYLHRSDHLEQREVNKVEDFTTDRFKRGRRFHLIFHRYRSMTVDSIHEMEFSDAARVDDLVWRVVTPGEMTETFHARPDFLYYRRSVFGRHVQFSQNKEADPKIHLVQVVERFHRDESKAANEDVAERVFMMSEGRIDVTFHLREHRIIALKMSFTTAAENTQQRRGEELTPAQMECLRTPTLREMTSLMADEDKVSVHIKESMKEVRDIVSCREKEETDIYLLFSPWTTVGAARARTQREEMESLAEEEHQWLLEKEKDILAPVLLRLSNPRTLSAKDAKHLRQDCLNEFRHRLAERQNIILQRFEKEKQELQMKQEWYQRNQLNMTEQEEEEYQRSCCEKTLTIHVIEKRLDMHKEEAPAKLLEFDHKLREDDRLVRLLLKCPH</sequence>
<proteinExistence type="predicted"/>
<dbReference type="AlphaFoldDB" id="A0AAV6SU75"/>
<feature type="domain" description="Dynein regulatory complex subunit 7 C-terminal" evidence="7">
    <location>
        <begin position="688"/>
        <end position="794"/>
    </location>
</feature>
<dbReference type="GO" id="GO:0031514">
    <property type="term" value="C:motile cilium"/>
    <property type="evidence" value="ECO:0007669"/>
    <property type="project" value="TreeGrafter"/>
</dbReference>
<dbReference type="Pfam" id="PF24671">
    <property type="entry name" value="DRC7_C"/>
    <property type="match status" value="1"/>
</dbReference>
<dbReference type="InterPro" id="IPR056291">
    <property type="entry name" value="MORN_DRC7"/>
</dbReference>
<dbReference type="PANTHER" id="PTHR35249:SF2">
    <property type="entry name" value="DYNEIN REGULATORY COMPLEX SUBUNIT 7"/>
    <property type="match status" value="1"/>
</dbReference>
<dbReference type="Proteomes" id="UP000693946">
    <property type="component" value="Linkage Group LG11"/>
</dbReference>
<evidence type="ECO:0000259" key="7">
    <source>
        <dbReference type="Pfam" id="PF24671"/>
    </source>
</evidence>
<evidence type="ECO:0008006" key="10">
    <source>
        <dbReference type="Google" id="ProtNLM"/>
    </source>
</evidence>
<evidence type="ECO:0000313" key="9">
    <source>
        <dbReference type="Proteomes" id="UP000693946"/>
    </source>
</evidence>
<evidence type="ECO:0000259" key="6">
    <source>
        <dbReference type="Pfam" id="PF24667"/>
    </source>
</evidence>
<reference evidence="8" key="2">
    <citation type="submission" date="2021-03" db="EMBL/GenBank/DDBJ databases">
        <authorList>
            <person name="Guerrero-Cozar I."/>
            <person name="Gomez-Garrido J."/>
            <person name="Berbel C."/>
            <person name="Martinez-Blanch J.F."/>
            <person name="Alioto T."/>
            <person name="Claros M.G."/>
            <person name="Gagnaire P.A."/>
            <person name="Manchado M."/>
        </authorList>
    </citation>
    <scope>NUCLEOTIDE SEQUENCE</scope>
    <source>
        <strain evidence="8">Sse05_10M</strain>
        <tissue evidence="8">Blood</tissue>
    </source>
</reference>
<gene>
    <name evidence="8" type="ORF">JOB18_027894</name>
</gene>
<protein>
    <recommendedName>
        <fullName evidence="10">Coiled-coil domain-containing protein 135</fullName>
    </recommendedName>
</protein>
<feature type="coiled-coil region" evidence="4">
    <location>
        <begin position="710"/>
        <end position="737"/>
    </location>
</feature>
<organism evidence="8 9">
    <name type="scientific">Solea senegalensis</name>
    <name type="common">Senegalese sole</name>
    <dbReference type="NCBI Taxonomy" id="28829"/>
    <lineage>
        <taxon>Eukaryota</taxon>
        <taxon>Metazoa</taxon>
        <taxon>Chordata</taxon>
        <taxon>Craniata</taxon>
        <taxon>Vertebrata</taxon>
        <taxon>Euteleostomi</taxon>
        <taxon>Actinopterygii</taxon>
        <taxon>Neopterygii</taxon>
        <taxon>Teleostei</taxon>
        <taxon>Neoteleostei</taxon>
        <taxon>Acanthomorphata</taxon>
        <taxon>Carangaria</taxon>
        <taxon>Pleuronectiformes</taxon>
        <taxon>Pleuronectoidei</taxon>
        <taxon>Soleidae</taxon>
        <taxon>Solea</taxon>
    </lineage>
</organism>
<evidence type="ECO:0000256" key="3">
    <source>
        <dbReference type="ARBA" id="ARBA00023212"/>
    </source>
</evidence>
<dbReference type="InterPro" id="IPR056292">
    <property type="entry name" value="DRC7_C"/>
</dbReference>
<evidence type="ECO:0000256" key="2">
    <source>
        <dbReference type="ARBA" id="ARBA00022490"/>
    </source>
</evidence>
<feature type="region of interest" description="Disordered" evidence="5">
    <location>
        <begin position="185"/>
        <end position="211"/>
    </location>
</feature>
<keyword evidence="9" id="KW-1185">Reference proteome</keyword>
<dbReference type="GO" id="GO:0005856">
    <property type="term" value="C:cytoskeleton"/>
    <property type="evidence" value="ECO:0007669"/>
    <property type="project" value="UniProtKB-SubCell"/>
</dbReference>
<evidence type="ECO:0000256" key="4">
    <source>
        <dbReference type="SAM" id="Coils"/>
    </source>
</evidence>
<evidence type="ECO:0000256" key="5">
    <source>
        <dbReference type="SAM" id="MobiDB-lite"/>
    </source>
</evidence>
<dbReference type="EMBL" id="JAGKHQ010000003">
    <property type="protein sequence ID" value="KAG7520354.1"/>
    <property type="molecule type" value="Genomic_DNA"/>
</dbReference>
<dbReference type="Pfam" id="PF24667">
    <property type="entry name" value="MORN_DRC7"/>
    <property type="match status" value="1"/>
</dbReference>
<comment type="subcellular location">
    <subcellularLocation>
        <location evidence="1">Cytoplasm</location>
        <location evidence="1">Cytoskeleton</location>
    </subcellularLocation>
</comment>
<dbReference type="InterPro" id="IPR033551">
    <property type="entry name" value="DRC7/lobo"/>
</dbReference>